<organism evidence="1 2">
    <name type="scientific">Nicotiana tabacum</name>
    <name type="common">Common tobacco</name>
    <dbReference type="NCBI Taxonomy" id="4097"/>
    <lineage>
        <taxon>Eukaryota</taxon>
        <taxon>Viridiplantae</taxon>
        <taxon>Streptophyta</taxon>
        <taxon>Embryophyta</taxon>
        <taxon>Tracheophyta</taxon>
        <taxon>Spermatophyta</taxon>
        <taxon>Magnoliopsida</taxon>
        <taxon>eudicotyledons</taxon>
        <taxon>Gunneridae</taxon>
        <taxon>Pentapetalae</taxon>
        <taxon>asterids</taxon>
        <taxon>lamiids</taxon>
        <taxon>Solanales</taxon>
        <taxon>Solanaceae</taxon>
        <taxon>Nicotianoideae</taxon>
        <taxon>Nicotianeae</taxon>
        <taxon>Nicotiana</taxon>
    </lineage>
</organism>
<reference evidence="2" key="2">
    <citation type="submission" date="2025-08" db="UniProtKB">
        <authorList>
            <consortium name="RefSeq"/>
        </authorList>
    </citation>
    <scope>IDENTIFICATION</scope>
    <source>
        <tissue evidence="2">Leaf</tissue>
    </source>
</reference>
<dbReference type="RefSeq" id="XP_075101995.1">
    <property type="nucleotide sequence ID" value="XM_075245894.1"/>
</dbReference>
<proteinExistence type="predicted"/>
<evidence type="ECO:0000313" key="1">
    <source>
        <dbReference type="Proteomes" id="UP000790787"/>
    </source>
</evidence>
<protein>
    <submittedName>
        <fullName evidence="2">Uncharacterized protein LOC142177404</fullName>
    </submittedName>
</protein>
<evidence type="ECO:0000313" key="2">
    <source>
        <dbReference type="RefSeq" id="XP_075101995.1"/>
    </source>
</evidence>
<gene>
    <name evidence="2" type="primary">LOC142177404</name>
</gene>
<keyword evidence="1" id="KW-1185">Reference proteome</keyword>
<dbReference type="Proteomes" id="UP000790787">
    <property type="component" value="Chromosome 23"/>
</dbReference>
<accession>A0AC58TXP9</accession>
<sequence>MSYDIKVWRVIKKGNLPIPPKKDENDQIIISTDPLDLDDYTDEQAAVITVNSKEKNLLYIAISGEEYEKISSYETFKKMWDKLEITYEGTNNVKETRINLLVRDYELFQMKDGESVEEMFSRFSKILGDLKSFGRPIKNGEQKTHLDRKIQQEKKKAVAFKATVVEPENEEEEEEGEQDENIAMLSQVVASMMRKNIFSKRGKSNFRRGRTNNENNKNNGRCYECGKYGHIQADCPLLKTKLSRNFQKKKSFGAWSDEEEFDLEEIANMCFMAMKEDSNEDSGELGLMEDEGTSEVRLPTCSNCCELQEFVNIALADIERVLNELRKIQREKKDWALKLEVCEIERDMLQEEVNEL</sequence>
<reference evidence="1" key="1">
    <citation type="journal article" date="2014" name="Nat. Commun.">
        <title>The tobacco genome sequence and its comparison with those of tomato and potato.</title>
        <authorList>
            <person name="Sierro N."/>
            <person name="Battey J.N."/>
            <person name="Ouadi S."/>
            <person name="Bakaher N."/>
            <person name="Bovet L."/>
            <person name="Willig A."/>
            <person name="Goepfert S."/>
            <person name="Peitsch M.C."/>
            <person name="Ivanov N.V."/>
        </authorList>
    </citation>
    <scope>NUCLEOTIDE SEQUENCE [LARGE SCALE GENOMIC DNA]</scope>
</reference>
<name>A0AC58TXP9_TOBAC</name>